<dbReference type="OrthoDB" id="9787096at2"/>
<dbReference type="EC" id="2.9.1.1" evidence="8"/>
<comment type="catalytic activity">
    <reaction evidence="8">
        <text>L-seryl-tRNA(Sec) + selenophosphate + H(+) = L-selenocysteinyl-tRNA(Sec) + phosphate</text>
        <dbReference type="Rhea" id="RHEA:22728"/>
        <dbReference type="Rhea" id="RHEA-COMP:9742"/>
        <dbReference type="Rhea" id="RHEA-COMP:9743"/>
        <dbReference type="ChEBI" id="CHEBI:15378"/>
        <dbReference type="ChEBI" id="CHEBI:16144"/>
        <dbReference type="ChEBI" id="CHEBI:43474"/>
        <dbReference type="ChEBI" id="CHEBI:78533"/>
        <dbReference type="ChEBI" id="CHEBI:78573"/>
        <dbReference type="EC" id="2.9.1.1"/>
    </reaction>
</comment>
<dbReference type="GO" id="GO:0004125">
    <property type="term" value="F:L-seryl-tRNA(Sec) selenium transferase activity"/>
    <property type="evidence" value="ECO:0007669"/>
    <property type="project" value="UniProtKB-UniRule"/>
</dbReference>
<dbReference type="GO" id="GO:0001717">
    <property type="term" value="P:conversion of seryl-tRNAsec to selenocys-tRNAsec"/>
    <property type="evidence" value="ECO:0007669"/>
    <property type="project" value="UniProtKB-UniRule"/>
</dbReference>
<dbReference type="Proteomes" id="UP000326354">
    <property type="component" value="Chromosome"/>
</dbReference>
<dbReference type="KEGG" id="uam:UABAM_02378"/>
<organism evidence="10 11">
    <name type="scientific">Uabimicrobium amorphum</name>
    <dbReference type="NCBI Taxonomy" id="2596890"/>
    <lineage>
        <taxon>Bacteria</taxon>
        <taxon>Pseudomonadati</taxon>
        <taxon>Planctomycetota</taxon>
        <taxon>Candidatus Uabimicrobiia</taxon>
        <taxon>Candidatus Uabimicrobiales</taxon>
        <taxon>Candidatus Uabimicrobiaceae</taxon>
        <taxon>Candidatus Uabimicrobium</taxon>
    </lineage>
</organism>
<dbReference type="AlphaFoldDB" id="A0A5S9ILD9"/>
<evidence type="ECO:0000256" key="8">
    <source>
        <dbReference type="HAMAP-Rule" id="MF_00423"/>
    </source>
</evidence>
<keyword evidence="11" id="KW-1185">Reference proteome</keyword>
<keyword evidence="3 8" id="KW-0808">Transferase</keyword>
<comment type="cofactor">
    <cofactor evidence="1 8 9">
        <name>pyridoxal 5'-phosphate</name>
        <dbReference type="ChEBI" id="CHEBI:597326"/>
    </cofactor>
</comment>
<proteinExistence type="inferred from homology"/>
<evidence type="ECO:0000256" key="4">
    <source>
        <dbReference type="ARBA" id="ARBA00022898"/>
    </source>
</evidence>
<protein>
    <recommendedName>
        <fullName evidence="8">L-seryl-tRNA(Sec) selenium transferase</fullName>
        <ecNumber evidence="8">2.9.1.1</ecNumber>
    </recommendedName>
    <alternativeName>
        <fullName evidence="8">Selenocysteine synthase</fullName>
        <shortName evidence="8">Sec synthase</shortName>
    </alternativeName>
    <alternativeName>
        <fullName evidence="8">Selenocysteinyl-tRNA(Sec) synthase</fullName>
    </alternativeName>
</protein>
<dbReference type="Gene3D" id="3.90.1150.180">
    <property type="match status" value="1"/>
</dbReference>
<dbReference type="PANTHER" id="PTHR32328">
    <property type="entry name" value="L-SERYL-TRNA(SEC) SELENIUM TRANSFERASE"/>
    <property type="match status" value="1"/>
</dbReference>
<evidence type="ECO:0000256" key="2">
    <source>
        <dbReference type="ARBA" id="ARBA00022490"/>
    </source>
</evidence>
<dbReference type="InterPro" id="IPR018319">
    <property type="entry name" value="SelA-like"/>
</dbReference>
<reference evidence="10 11" key="1">
    <citation type="submission" date="2019-08" db="EMBL/GenBank/DDBJ databases">
        <title>Complete genome sequence of Candidatus Uab amorphum.</title>
        <authorList>
            <person name="Shiratori T."/>
            <person name="Suzuki S."/>
            <person name="Kakizawa Y."/>
            <person name="Ishida K."/>
        </authorList>
    </citation>
    <scope>NUCLEOTIDE SEQUENCE [LARGE SCALE GENOMIC DNA]</scope>
    <source>
        <strain evidence="10 11">SRT547</strain>
    </source>
</reference>
<evidence type="ECO:0000256" key="1">
    <source>
        <dbReference type="ARBA" id="ARBA00001933"/>
    </source>
</evidence>
<dbReference type="Pfam" id="PF03841">
    <property type="entry name" value="SelA"/>
    <property type="match status" value="1"/>
</dbReference>
<evidence type="ECO:0000313" key="11">
    <source>
        <dbReference type="Proteomes" id="UP000326354"/>
    </source>
</evidence>
<comment type="similarity">
    <text evidence="7 8">Belongs to the SelA family.</text>
</comment>
<dbReference type="InterPro" id="IPR015421">
    <property type="entry name" value="PyrdxlP-dep_Trfase_major"/>
</dbReference>
<keyword evidence="2 8" id="KW-0963">Cytoplasm</keyword>
<dbReference type="InterPro" id="IPR015424">
    <property type="entry name" value="PyrdxlP-dep_Trfase"/>
</dbReference>
<evidence type="ECO:0000256" key="6">
    <source>
        <dbReference type="ARBA" id="ARBA00023266"/>
    </source>
</evidence>
<dbReference type="GO" id="GO:0001514">
    <property type="term" value="P:selenocysteine incorporation"/>
    <property type="evidence" value="ECO:0007669"/>
    <property type="project" value="UniProtKB-UniRule"/>
</dbReference>
<keyword evidence="6 8" id="KW-0711">Selenium</keyword>
<evidence type="ECO:0000256" key="9">
    <source>
        <dbReference type="PIRSR" id="PIRSR618319-50"/>
    </source>
</evidence>
<dbReference type="HAMAP" id="MF_00423">
    <property type="entry name" value="SelA"/>
    <property type="match status" value="1"/>
</dbReference>
<dbReference type="SUPFAM" id="SSF53383">
    <property type="entry name" value="PLP-dependent transferases"/>
    <property type="match status" value="1"/>
</dbReference>
<sequence length="454" mass="50428">MQTMDKYKQIPSVSRLLEDTNIRTIQVSREIKVQVIRDYLQKLRRNIETHNVVYEDIAQEICHIIASQVKSLRRCINATGIILHTGLGRAPISQDILDKLHSDLRGYINLEIDCTSGTRSHRDDHLRTILKSLTGAEDASIVNNNAAAVLIAISTVAKNKEVIVSSGQLVEIGGSFRIPEVIEQSGAKLRIVGCTNKTYIRDYENAINENTAAILHVHTSNYKIVGFCHEPGLDELSKLAKKHNIALIEDAGSGLLNDFSVPILKSELTVKNSIRCGVDLITFSGDKLLGGCQAGIIVGKQKFIQGIRKNPLLRALRVDKFTTFILQQALYNYQTNVHKTNPVFEMLTRTAQETQQISEQIANALHGQSQWEINVEQFPGYAGSGALPAMEIESFAVAIRSPQLSLTSLAQKLRLNDPALFTVLKNNTLYVAPRSLLKGEHSEVIDILKKYICL</sequence>
<dbReference type="UniPathway" id="UPA00906">
    <property type="reaction ID" value="UER00896"/>
</dbReference>
<dbReference type="EMBL" id="AP019860">
    <property type="protein sequence ID" value="BBM84023.1"/>
    <property type="molecule type" value="Genomic_DNA"/>
</dbReference>
<dbReference type="InterPro" id="IPR004534">
    <property type="entry name" value="SelA_trans"/>
</dbReference>
<dbReference type="Gene3D" id="3.40.640.10">
    <property type="entry name" value="Type I PLP-dependent aspartate aminotransferase-like (Major domain)"/>
    <property type="match status" value="1"/>
</dbReference>
<dbReference type="GO" id="GO:0005737">
    <property type="term" value="C:cytoplasm"/>
    <property type="evidence" value="ECO:0007669"/>
    <property type="project" value="UniProtKB-SubCell"/>
</dbReference>
<name>A0A5S9ILD9_UABAM</name>
<evidence type="ECO:0000256" key="5">
    <source>
        <dbReference type="ARBA" id="ARBA00022917"/>
    </source>
</evidence>
<gene>
    <name evidence="8" type="primary">selA</name>
    <name evidence="10" type="ORF">UABAM_02378</name>
</gene>
<feature type="modified residue" description="N6-(pyridoxal phosphate)lysine" evidence="8 9">
    <location>
        <position position="287"/>
    </location>
</feature>
<evidence type="ECO:0000256" key="7">
    <source>
        <dbReference type="ARBA" id="ARBA00044507"/>
    </source>
</evidence>
<keyword evidence="5 8" id="KW-0648">Protein biosynthesis</keyword>
<accession>A0A5S9ILD9</accession>
<keyword evidence="4 8" id="KW-0663">Pyridoxal phosphate</keyword>
<comment type="subcellular location">
    <subcellularLocation>
        <location evidence="8">Cytoplasm</location>
    </subcellularLocation>
</comment>
<dbReference type="NCBIfam" id="TIGR00474">
    <property type="entry name" value="selA"/>
    <property type="match status" value="1"/>
</dbReference>
<evidence type="ECO:0000313" key="10">
    <source>
        <dbReference type="EMBL" id="BBM84023.1"/>
    </source>
</evidence>
<evidence type="ECO:0000256" key="3">
    <source>
        <dbReference type="ARBA" id="ARBA00022679"/>
    </source>
</evidence>
<comment type="pathway">
    <text evidence="8">Aminoacyl-tRNA biosynthesis; selenocysteinyl-tRNA(Sec) biosynthesis; selenocysteinyl-tRNA(Sec) from L-seryl-tRNA(Sec) (bacterial route): step 1/1.</text>
</comment>
<comment type="function">
    <text evidence="8">Converts seryl-tRNA(Sec) to selenocysteinyl-tRNA(Sec) required for selenoprotein biosynthesis.</text>
</comment>
<dbReference type="PANTHER" id="PTHR32328:SF0">
    <property type="entry name" value="L-SERYL-TRNA(SEC) SELENIUM TRANSFERASE"/>
    <property type="match status" value="1"/>
</dbReference>